<dbReference type="EMBL" id="VXIS01000413">
    <property type="protein sequence ID" value="KAA8893683.1"/>
    <property type="molecule type" value="Genomic_DNA"/>
</dbReference>
<accession>A0A5J5EER4</accession>
<protein>
    <recommendedName>
        <fullName evidence="1">F-box domain-containing protein</fullName>
    </recommendedName>
</protein>
<dbReference type="SUPFAM" id="SSF81383">
    <property type="entry name" value="F-box domain"/>
    <property type="match status" value="1"/>
</dbReference>
<gene>
    <name evidence="2" type="ORF">FN846DRAFT_501819</name>
</gene>
<dbReference type="InterPro" id="IPR036047">
    <property type="entry name" value="F-box-like_dom_sf"/>
</dbReference>
<reference evidence="2 3" key="1">
    <citation type="submission" date="2019-09" db="EMBL/GenBank/DDBJ databases">
        <title>Draft genome of the ectomycorrhizal ascomycete Sphaerosporella brunnea.</title>
        <authorList>
            <consortium name="DOE Joint Genome Institute"/>
            <person name="Benucci G.M."/>
            <person name="Marozzi G."/>
            <person name="Antonielli L."/>
            <person name="Sanchez S."/>
            <person name="Marco P."/>
            <person name="Wang X."/>
            <person name="Falini L.B."/>
            <person name="Barry K."/>
            <person name="Haridas S."/>
            <person name="Lipzen A."/>
            <person name="Labutti K."/>
            <person name="Grigoriev I.V."/>
            <person name="Murat C."/>
            <person name="Martin F."/>
            <person name="Albertini E."/>
            <person name="Donnini D."/>
            <person name="Bonito G."/>
        </authorList>
    </citation>
    <scope>NUCLEOTIDE SEQUENCE [LARGE SCALE GENOMIC DNA]</scope>
    <source>
        <strain evidence="2 3">Sb_GMNB300</strain>
    </source>
</reference>
<feature type="domain" description="F-box" evidence="1">
    <location>
        <begin position="52"/>
        <end position="87"/>
    </location>
</feature>
<sequence>MSVLPVSVSREILAPPPPPKIVLAMHNKPQPSNVDIQLCTPPCLHAPSGLLDTILLDVLLLLPYDDLLAARAVNRHWHTFITTRRLLRARCFLSPPAKGLPFDGAWELHPVLGKMEYWGYRLHVSGPPPEPVEGRVTFRGRGLGGEYVAQLMASRPAVGTIGVWVAGGIHWMVCEEGVSVWGLMRGFDEV</sequence>
<proteinExistence type="predicted"/>
<dbReference type="Pfam" id="PF00646">
    <property type="entry name" value="F-box"/>
    <property type="match status" value="1"/>
</dbReference>
<keyword evidence="3" id="KW-1185">Reference proteome</keyword>
<comment type="caution">
    <text evidence="2">The sequence shown here is derived from an EMBL/GenBank/DDBJ whole genome shotgun (WGS) entry which is preliminary data.</text>
</comment>
<evidence type="ECO:0000313" key="3">
    <source>
        <dbReference type="Proteomes" id="UP000326924"/>
    </source>
</evidence>
<evidence type="ECO:0000313" key="2">
    <source>
        <dbReference type="EMBL" id="KAA8893683.1"/>
    </source>
</evidence>
<dbReference type="InterPro" id="IPR001810">
    <property type="entry name" value="F-box_dom"/>
</dbReference>
<dbReference type="AlphaFoldDB" id="A0A5J5EER4"/>
<dbReference type="Gene3D" id="1.20.1280.50">
    <property type="match status" value="1"/>
</dbReference>
<dbReference type="Proteomes" id="UP000326924">
    <property type="component" value="Unassembled WGS sequence"/>
</dbReference>
<name>A0A5J5EER4_9PEZI</name>
<dbReference type="OrthoDB" id="5394961at2759"/>
<dbReference type="InParanoid" id="A0A5J5EER4"/>
<organism evidence="2 3">
    <name type="scientific">Sphaerosporella brunnea</name>
    <dbReference type="NCBI Taxonomy" id="1250544"/>
    <lineage>
        <taxon>Eukaryota</taxon>
        <taxon>Fungi</taxon>
        <taxon>Dikarya</taxon>
        <taxon>Ascomycota</taxon>
        <taxon>Pezizomycotina</taxon>
        <taxon>Pezizomycetes</taxon>
        <taxon>Pezizales</taxon>
        <taxon>Pyronemataceae</taxon>
        <taxon>Sphaerosporella</taxon>
    </lineage>
</organism>
<evidence type="ECO:0000259" key="1">
    <source>
        <dbReference type="Pfam" id="PF00646"/>
    </source>
</evidence>